<organism evidence="4 5">
    <name type="scientific">Enhygromyxa salina</name>
    <dbReference type="NCBI Taxonomy" id="215803"/>
    <lineage>
        <taxon>Bacteria</taxon>
        <taxon>Pseudomonadati</taxon>
        <taxon>Myxococcota</taxon>
        <taxon>Polyangia</taxon>
        <taxon>Nannocystales</taxon>
        <taxon>Nannocystaceae</taxon>
        <taxon>Enhygromyxa</taxon>
    </lineage>
</organism>
<feature type="region of interest" description="Disordered" evidence="1">
    <location>
        <begin position="169"/>
        <end position="189"/>
    </location>
</feature>
<dbReference type="EMBL" id="JMCC02000049">
    <property type="protein sequence ID" value="KIG15618.1"/>
    <property type="molecule type" value="Genomic_DNA"/>
</dbReference>
<evidence type="ECO:0000256" key="1">
    <source>
        <dbReference type="SAM" id="MobiDB-lite"/>
    </source>
</evidence>
<dbReference type="AlphaFoldDB" id="A0A0C1ZX24"/>
<evidence type="ECO:0000313" key="4">
    <source>
        <dbReference type="EMBL" id="KIG15618.1"/>
    </source>
</evidence>
<comment type="caution">
    <text evidence="4">The sequence shown here is derived from an EMBL/GenBank/DDBJ whole genome shotgun (WGS) entry which is preliminary data.</text>
</comment>
<keyword evidence="2" id="KW-1133">Transmembrane helix</keyword>
<sequence length="309" mass="31426">MGLSSALLISSPALASGPNTWADATTAFTNGFTLGPRDGDITPDSANSARFDIEQQGQQLSESGAYEQAAELYWSKGIELADPVLIVAAAETWQQQAATERSIVAAQTAIDRVQLALDMLYFLRDSASSASWQPLAPEHLPVVINRARAVVTNSEALIAKIEAEQAAAAEAAAAPEQPPRKQRGPAKPGTGLIAGGSAAIVLGLGGAGLGVAGLVLGGQAQADVEDPTVYEPEHSEAQARGRTANTLAGVGVGVAVVGIVVGAALIAIGQKKRKQSPSAATAQITPTLYCAGPLGRDCAGAGLSIQGRF</sequence>
<reference evidence="4 5" key="1">
    <citation type="submission" date="2014-12" db="EMBL/GenBank/DDBJ databases">
        <title>Genome assembly of Enhygromyxa salina DSM 15201.</title>
        <authorList>
            <person name="Sharma G."/>
            <person name="Subramanian S."/>
        </authorList>
    </citation>
    <scope>NUCLEOTIDE SEQUENCE [LARGE SCALE GENOMIC DNA]</scope>
    <source>
        <strain evidence="4 5">DSM 15201</strain>
    </source>
</reference>
<keyword evidence="3" id="KW-0732">Signal</keyword>
<evidence type="ECO:0000256" key="3">
    <source>
        <dbReference type="SAM" id="SignalP"/>
    </source>
</evidence>
<keyword evidence="2" id="KW-0812">Transmembrane</keyword>
<gene>
    <name evidence="4" type="ORF">DB30_05366</name>
</gene>
<feature type="signal peptide" evidence="3">
    <location>
        <begin position="1"/>
        <end position="15"/>
    </location>
</feature>
<evidence type="ECO:0000313" key="5">
    <source>
        <dbReference type="Proteomes" id="UP000031599"/>
    </source>
</evidence>
<keyword evidence="2" id="KW-0472">Membrane</keyword>
<name>A0A0C1ZX24_9BACT</name>
<accession>A0A0C1ZX24</accession>
<proteinExistence type="predicted"/>
<feature type="chain" id="PRO_5012068120" evidence="3">
    <location>
        <begin position="16"/>
        <end position="309"/>
    </location>
</feature>
<feature type="transmembrane region" description="Helical" evidence="2">
    <location>
        <begin position="247"/>
        <end position="268"/>
    </location>
</feature>
<evidence type="ECO:0000256" key="2">
    <source>
        <dbReference type="SAM" id="Phobius"/>
    </source>
</evidence>
<dbReference type="Proteomes" id="UP000031599">
    <property type="component" value="Unassembled WGS sequence"/>
</dbReference>
<protein>
    <submittedName>
        <fullName evidence="4">Uncharacterized protein</fullName>
    </submittedName>
</protein>